<dbReference type="Pfam" id="PF12828">
    <property type="entry name" value="PXB"/>
    <property type="match status" value="1"/>
</dbReference>
<dbReference type="InterPro" id="IPR024555">
    <property type="entry name" value="PX-associated"/>
</dbReference>
<dbReference type="InterPro" id="IPR036871">
    <property type="entry name" value="PX_dom_sf"/>
</dbReference>
<feature type="compositionally biased region" description="Basic and acidic residues" evidence="1">
    <location>
        <begin position="256"/>
        <end position="272"/>
    </location>
</feature>
<dbReference type="STRING" id="1137138.A0A067NMW8"/>
<dbReference type="FunCoup" id="A0A067NMW8">
    <property type="interactions" value="17"/>
</dbReference>
<dbReference type="GO" id="GO:0035091">
    <property type="term" value="F:phosphatidylinositol binding"/>
    <property type="evidence" value="ECO:0007669"/>
    <property type="project" value="InterPro"/>
</dbReference>
<dbReference type="HOGENOM" id="CLU_007739_0_0_1"/>
<evidence type="ECO:0000259" key="2">
    <source>
        <dbReference type="PROSITE" id="PS50195"/>
    </source>
</evidence>
<evidence type="ECO:0000256" key="1">
    <source>
        <dbReference type="SAM" id="MobiDB-lite"/>
    </source>
</evidence>
<dbReference type="Pfam" id="PF00787">
    <property type="entry name" value="PX"/>
    <property type="match status" value="1"/>
</dbReference>
<evidence type="ECO:0000313" key="4">
    <source>
        <dbReference type="Proteomes" id="UP000027073"/>
    </source>
</evidence>
<feature type="compositionally biased region" description="Low complexity" evidence="1">
    <location>
        <begin position="298"/>
        <end position="311"/>
    </location>
</feature>
<feature type="region of interest" description="Disordered" evidence="1">
    <location>
        <begin position="256"/>
        <end position="314"/>
    </location>
</feature>
<dbReference type="CDD" id="cd06869">
    <property type="entry name" value="PX_UP2_fungi"/>
    <property type="match status" value="1"/>
</dbReference>
<dbReference type="InterPro" id="IPR024554">
    <property type="entry name" value="LEC1-like_C"/>
</dbReference>
<gene>
    <name evidence="3" type="ORF">PLEOSDRAFT_1040387</name>
</gene>
<dbReference type="InParanoid" id="A0A067NMW8"/>
<dbReference type="OrthoDB" id="2117459at2759"/>
<dbReference type="Gene3D" id="3.30.1520.10">
    <property type="entry name" value="Phox-like domain"/>
    <property type="match status" value="1"/>
</dbReference>
<protein>
    <recommendedName>
        <fullName evidence="2">PX domain-containing protein</fullName>
    </recommendedName>
</protein>
<dbReference type="PANTHER" id="PTHR47185:SF1">
    <property type="entry name" value="PX DOMAIN-CONTAINING PROTEIN YPR097W"/>
    <property type="match status" value="1"/>
</dbReference>
<evidence type="ECO:0000313" key="3">
    <source>
        <dbReference type="EMBL" id="KDQ29418.1"/>
    </source>
</evidence>
<dbReference type="Proteomes" id="UP000027073">
    <property type="component" value="Unassembled WGS sequence"/>
</dbReference>
<feature type="compositionally biased region" description="Acidic residues" evidence="1">
    <location>
        <begin position="831"/>
        <end position="855"/>
    </location>
</feature>
<dbReference type="InterPro" id="IPR047168">
    <property type="entry name" value="LEC1-like"/>
</dbReference>
<name>A0A067NMW8_PLEO1</name>
<feature type="region of interest" description="Disordered" evidence="1">
    <location>
        <begin position="818"/>
        <end position="940"/>
    </location>
</feature>
<feature type="compositionally biased region" description="Polar residues" evidence="1">
    <location>
        <begin position="273"/>
        <end position="297"/>
    </location>
</feature>
<proteinExistence type="predicted"/>
<sequence length="956" mass="107218">MGTDTEPPEEGQDVLVASPVEDFDSGSLPTGLTPLRAHYLKKSLIQLQLNQEIEAILNAAPNNESTLSHLGPPFSPPPKGSSPLDLPFLRYIFRQFVLTFPFMAAAPKDFYSEKLQPFVASMLSRNLSPNYDILDEGADVAEQAARTKMLGKLERSLSTFLGTSTKLVEREEVVRLTQTDLDRLEMLAKKRQARLAKNKEIFEVNIVGVRTVVAKGRVRSRSHDEFIIRTRRSRYRDVFVARRYGDFKTLATELRKAHHDEDIPSPPVKDRSTPPNILSSPSDDSLQSFGSPVSPTMRSPLSSQQGLPSPRLSREKNRLTLRAYLHTLMTSKVIASSPVLRSFLLSGPTTLTADELEDARRREEADQLREEGRKRFAKEIAHRVDGLRNAIRSVKGDIMGENGLTHVFGTIKVTPNVRDLPPNYQAVLEWARISLASTVFHQFIASDSSSETFASLKRIHGLMPYMLMKGALKVSNPIGMIRGVLDLFLAQPFGGKSLLQRMFTSSLTEEVKVLEEQIEAVKDKVEDPIICEKMRQFVYAPKEIQELYRIDAAVEKQSLVTIILRSGEEPLLNRAQMHRVAKAHRAHEAHLRKKVTVADSDDDFAPEDEDAWLYEDLRILTQLYARLRDREQLIALIFEGFTADLLKDIITIFYSPLAQVYKAASIADSLNDLQSFINDLIKTVEAVEEIGQDDPQRTVQTFIDLIQRHEQAFYHFVHKVHSKGEGLFDSLMRWIELFLTVVREGLGLPLSLEFLLPHTEREREEILVEVDKVALHHYKLKVIYEDKLRRRFGRTQNGSDAEAEDEATQNLVNGLVGGISFGELGQSDGEPGVDTDDSTDEDSSEYDTASDDDSSSESSSESLAENNARPTPTRSSTIRPNVPPPPPAEAAAEPPKIVHPPKPLPPLLSRYPAPSTPSPPPPLVKKNKTNQPPQPPSLEHIPKLLPVFVEMVSCFL</sequence>
<accession>A0A067NMW8</accession>
<dbReference type="AlphaFoldDB" id="A0A067NMW8"/>
<reference evidence="4" key="1">
    <citation type="journal article" date="2014" name="Proc. Natl. Acad. Sci. U.S.A.">
        <title>Extensive sampling of basidiomycete genomes demonstrates inadequacy of the white-rot/brown-rot paradigm for wood decay fungi.</title>
        <authorList>
            <person name="Riley R."/>
            <person name="Salamov A.A."/>
            <person name="Brown D.W."/>
            <person name="Nagy L.G."/>
            <person name="Floudas D."/>
            <person name="Held B.W."/>
            <person name="Levasseur A."/>
            <person name="Lombard V."/>
            <person name="Morin E."/>
            <person name="Otillar R."/>
            <person name="Lindquist E.A."/>
            <person name="Sun H."/>
            <person name="LaButti K.M."/>
            <person name="Schmutz J."/>
            <person name="Jabbour D."/>
            <person name="Luo H."/>
            <person name="Baker S.E."/>
            <person name="Pisabarro A.G."/>
            <person name="Walton J.D."/>
            <person name="Blanchette R.A."/>
            <person name="Henrissat B."/>
            <person name="Martin F."/>
            <person name="Cullen D."/>
            <person name="Hibbett D.S."/>
            <person name="Grigoriev I.V."/>
        </authorList>
    </citation>
    <scope>NUCLEOTIDE SEQUENCE [LARGE SCALE GENOMIC DNA]</scope>
    <source>
        <strain evidence="4">PC15</strain>
    </source>
</reference>
<dbReference type="Pfam" id="PF12825">
    <property type="entry name" value="DUF3818"/>
    <property type="match status" value="1"/>
</dbReference>
<dbReference type="SUPFAM" id="SSF64268">
    <property type="entry name" value="PX domain"/>
    <property type="match status" value="1"/>
</dbReference>
<dbReference type="PROSITE" id="PS50195">
    <property type="entry name" value="PX"/>
    <property type="match status" value="1"/>
</dbReference>
<feature type="domain" description="PX" evidence="2">
    <location>
        <begin position="204"/>
        <end position="351"/>
    </location>
</feature>
<feature type="compositionally biased region" description="Pro residues" evidence="1">
    <location>
        <begin position="897"/>
        <end position="906"/>
    </location>
</feature>
<feature type="compositionally biased region" description="Polar residues" evidence="1">
    <location>
        <begin position="863"/>
        <end position="879"/>
    </location>
</feature>
<dbReference type="PANTHER" id="PTHR47185">
    <property type="entry name" value="PX DOMAIN-CONTAINING PROTEIN YPR097W"/>
    <property type="match status" value="1"/>
</dbReference>
<dbReference type="InterPro" id="IPR001683">
    <property type="entry name" value="PX_dom"/>
</dbReference>
<dbReference type="EMBL" id="KL198007">
    <property type="protein sequence ID" value="KDQ29418.1"/>
    <property type="molecule type" value="Genomic_DNA"/>
</dbReference>
<feature type="compositionally biased region" description="Pro residues" evidence="1">
    <location>
        <begin position="914"/>
        <end position="923"/>
    </location>
</feature>
<organism evidence="3 4">
    <name type="scientific">Pleurotus ostreatus (strain PC15)</name>
    <name type="common">Oyster mushroom</name>
    <dbReference type="NCBI Taxonomy" id="1137138"/>
    <lineage>
        <taxon>Eukaryota</taxon>
        <taxon>Fungi</taxon>
        <taxon>Dikarya</taxon>
        <taxon>Basidiomycota</taxon>
        <taxon>Agaricomycotina</taxon>
        <taxon>Agaricomycetes</taxon>
        <taxon>Agaricomycetidae</taxon>
        <taxon>Agaricales</taxon>
        <taxon>Pleurotineae</taxon>
        <taxon>Pleurotaceae</taxon>
        <taxon>Pleurotus</taxon>
    </lineage>
</organism>
<dbReference type="VEuPathDB" id="FungiDB:PLEOSDRAFT_1040387"/>